<proteinExistence type="predicted"/>
<organism evidence="2 3">
    <name type="scientific">Acaromyces ingoldii</name>
    <dbReference type="NCBI Taxonomy" id="215250"/>
    <lineage>
        <taxon>Eukaryota</taxon>
        <taxon>Fungi</taxon>
        <taxon>Dikarya</taxon>
        <taxon>Basidiomycota</taxon>
        <taxon>Ustilaginomycotina</taxon>
        <taxon>Exobasidiomycetes</taxon>
        <taxon>Exobasidiales</taxon>
        <taxon>Cryptobasidiaceae</taxon>
        <taxon>Acaromyces</taxon>
    </lineage>
</organism>
<protein>
    <submittedName>
        <fullName evidence="2">Uncharacterized protein</fullName>
    </submittedName>
</protein>
<dbReference type="EMBL" id="KZ819635">
    <property type="protein sequence ID" value="PWN92396.1"/>
    <property type="molecule type" value="Genomic_DNA"/>
</dbReference>
<name>A0A316YTM0_9BASI</name>
<gene>
    <name evidence="2" type="ORF">FA10DRAFT_285264</name>
</gene>
<dbReference type="InParanoid" id="A0A316YTM0"/>
<dbReference type="RefSeq" id="XP_025379594.1">
    <property type="nucleotide sequence ID" value="XM_025523979.1"/>
</dbReference>
<keyword evidence="3" id="KW-1185">Reference proteome</keyword>
<sequence>MTRVAKETLHKTIFELKNFLIERVPKRIHHGGFGSPPISPTEDLKNRPAIEWQDLPWTSSRAHLSCEVLHLEKPRDGNFSALDSAFLRTFCRSSCPEASDEDLMASQRSGAYSQLNFSQSGFADSYFSQCTQGSQQLQENEEEDGHRTKLVRGRLL</sequence>
<dbReference type="AlphaFoldDB" id="A0A316YTM0"/>
<evidence type="ECO:0000313" key="2">
    <source>
        <dbReference type="EMBL" id="PWN92396.1"/>
    </source>
</evidence>
<feature type="region of interest" description="Disordered" evidence="1">
    <location>
        <begin position="133"/>
        <end position="156"/>
    </location>
</feature>
<evidence type="ECO:0000313" key="3">
    <source>
        <dbReference type="Proteomes" id="UP000245768"/>
    </source>
</evidence>
<dbReference type="Proteomes" id="UP000245768">
    <property type="component" value="Unassembled WGS sequence"/>
</dbReference>
<accession>A0A316YTM0</accession>
<reference evidence="2 3" key="1">
    <citation type="journal article" date="2018" name="Mol. Biol. Evol.">
        <title>Broad Genomic Sampling Reveals a Smut Pathogenic Ancestry of the Fungal Clade Ustilaginomycotina.</title>
        <authorList>
            <person name="Kijpornyongpan T."/>
            <person name="Mondo S.J."/>
            <person name="Barry K."/>
            <person name="Sandor L."/>
            <person name="Lee J."/>
            <person name="Lipzen A."/>
            <person name="Pangilinan J."/>
            <person name="LaButti K."/>
            <person name="Hainaut M."/>
            <person name="Henrissat B."/>
            <person name="Grigoriev I.V."/>
            <person name="Spatafora J.W."/>
            <person name="Aime M.C."/>
        </authorList>
    </citation>
    <scope>NUCLEOTIDE SEQUENCE [LARGE SCALE GENOMIC DNA]</scope>
    <source>
        <strain evidence="2 3">MCA 4198</strain>
    </source>
</reference>
<evidence type="ECO:0000256" key="1">
    <source>
        <dbReference type="SAM" id="MobiDB-lite"/>
    </source>
</evidence>
<dbReference type="GeneID" id="37045895"/>